<dbReference type="SUPFAM" id="SSF101478">
    <property type="entry name" value="ADP-ribosylglycohydrolase"/>
    <property type="match status" value="1"/>
</dbReference>
<name>A0A0C1R0Y1_9CYAN</name>
<dbReference type="STRING" id="1479485.DA73_0223125"/>
<reference evidence="2" key="2">
    <citation type="submission" date="2019-11" db="EMBL/GenBank/DDBJ databases">
        <title>Improved Assembly of Tolypothrix boutellei genome.</title>
        <authorList>
            <person name="Sarangi A.N."/>
            <person name="Mukherjee M."/>
            <person name="Ghosh S."/>
            <person name="Singh D."/>
            <person name="Das A."/>
            <person name="Kant S."/>
            <person name="Prusty A."/>
            <person name="Tripathy S."/>
        </authorList>
    </citation>
    <scope>NUCLEOTIDE SEQUENCE</scope>
    <source>
        <strain evidence="2">VB521301</strain>
    </source>
</reference>
<evidence type="ECO:0000313" key="4">
    <source>
        <dbReference type="Proteomes" id="UP000029738"/>
    </source>
</evidence>
<gene>
    <name evidence="3" type="ORF">DA73_0223125</name>
    <name evidence="2" type="ORF">DA73_0400018970</name>
</gene>
<proteinExistence type="predicted"/>
<organism evidence="3">
    <name type="scientific">Tolypothrix bouteillei VB521301</name>
    <dbReference type="NCBI Taxonomy" id="1479485"/>
    <lineage>
        <taxon>Bacteria</taxon>
        <taxon>Bacillati</taxon>
        <taxon>Cyanobacteriota</taxon>
        <taxon>Cyanophyceae</taxon>
        <taxon>Nostocales</taxon>
        <taxon>Tolypothrichaceae</taxon>
        <taxon>Tolypothrix</taxon>
    </lineage>
</organism>
<dbReference type="InterPro" id="IPR005502">
    <property type="entry name" value="Ribosyl_crysJ1"/>
</dbReference>
<dbReference type="RefSeq" id="WP_050045959.1">
    <property type="nucleotide sequence ID" value="NZ_JHEG04000001.1"/>
</dbReference>
<accession>A0A0C1R0Y1</accession>
<evidence type="ECO:0000313" key="2">
    <source>
        <dbReference type="EMBL" id="KAF3887340.1"/>
    </source>
</evidence>
<comment type="caution">
    <text evidence="3">The sequence shown here is derived from an EMBL/GenBank/DDBJ whole genome shotgun (WGS) entry which is preliminary data.</text>
</comment>
<dbReference type="EMBL" id="JHEG02000048">
    <property type="protein sequence ID" value="KIE11274.1"/>
    <property type="molecule type" value="Genomic_DNA"/>
</dbReference>
<keyword evidence="1" id="KW-0479">Metal-binding</keyword>
<dbReference type="EMBL" id="JHEG04000001">
    <property type="protein sequence ID" value="KAF3887340.1"/>
    <property type="molecule type" value="Genomic_DNA"/>
</dbReference>
<evidence type="ECO:0000313" key="3">
    <source>
        <dbReference type="EMBL" id="KIE11274.1"/>
    </source>
</evidence>
<reference evidence="3" key="1">
    <citation type="journal article" date="2015" name="Genome Announc.">
        <title>Draft Genome Sequence of Tolypothrix boutellei Strain VB521301.</title>
        <authorList>
            <person name="Chandrababunaidu M.M."/>
            <person name="Singh D."/>
            <person name="Sen D."/>
            <person name="Bhan S."/>
            <person name="Das S."/>
            <person name="Gupta A."/>
            <person name="Adhikary S.P."/>
            <person name="Tripathy S."/>
        </authorList>
    </citation>
    <scope>NUCLEOTIDE SEQUENCE</scope>
    <source>
        <strain evidence="3">VB521301</strain>
    </source>
</reference>
<dbReference type="Proteomes" id="UP000029738">
    <property type="component" value="Unassembled WGS sequence"/>
</dbReference>
<protein>
    <submittedName>
        <fullName evidence="2">ADP-ribosylglycohydrolase family protein</fullName>
    </submittedName>
</protein>
<sequence>MRYSLLNRCHGVLLGAIIGENTAFRNKDFGENGQEGSKEVLHWSQIATSYTESLIAFSRLEINACSRTQEQGRHLEDSLSMIPAVLPVVMFFHENLIKLRQNLIAIAEFWQSDPIIRDGMLAVSYTIAQSLTEKLTQATLIPQTISFLGETPTRLPQQLLKVKNLLESGAGLDSAQAELTREEKPGNAIAMALYCFLSTPEDFRLSVLRADRLGRYSKTIATLTGALSGAYNSTAGIPATWQISLERSNLAQKWQIASSYNMLRLTNTLMAVWSGVYDIARDSNEFGEEKTLVGSSFWSSSQAIAAPRVIRLR</sequence>
<keyword evidence="1" id="KW-0460">Magnesium</keyword>
<dbReference type="OrthoDB" id="574287at2"/>
<dbReference type="Gene3D" id="1.10.4080.10">
    <property type="entry name" value="ADP-ribosylation/Crystallin J1"/>
    <property type="match status" value="1"/>
</dbReference>
<comment type="cofactor">
    <cofactor evidence="1">
        <name>Mg(2+)</name>
        <dbReference type="ChEBI" id="CHEBI:18420"/>
    </cofactor>
    <text evidence="1">Binds 2 magnesium ions per subunit.</text>
</comment>
<dbReference type="InterPro" id="IPR036705">
    <property type="entry name" value="Ribosyl_crysJ1_sf"/>
</dbReference>
<keyword evidence="4" id="KW-1185">Reference proteome</keyword>
<feature type="binding site" evidence="1">
    <location>
        <position position="219"/>
    </location>
    <ligand>
        <name>Mg(2+)</name>
        <dbReference type="ChEBI" id="CHEBI:18420"/>
        <label>1</label>
    </ligand>
</feature>
<evidence type="ECO:0000256" key="1">
    <source>
        <dbReference type="PIRSR" id="PIRSR605502-1"/>
    </source>
</evidence>
<dbReference type="GO" id="GO:0046872">
    <property type="term" value="F:metal ion binding"/>
    <property type="evidence" value="ECO:0007669"/>
    <property type="project" value="UniProtKB-KW"/>
</dbReference>
<dbReference type="Pfam" id="PF03747">
    <property type="entry name" value="ADP_ribosyl_GH"/>
    <property type="match status" value="1"/>
</dbReference>
<dbReference type="AlphaFoldDB" id="A0A0C1R0Y1"/>